<feature type="chain" id="PRO_5040990252" description="Mesencephalic astrocyte-derived neurotrophic factor homolog" evidence="8">
    <location>
        <begin position="21"/>
        <end position="162"/>
    </location>
</feature>
<feature type="signal peptide" evidence="8">
    <location>
        <begin position="1"/>
        <end position="20"/>
    </location>
</feature>
<name>A0A9W7EDF8_9STRA</name>
<evidence type="ECO:0000256" key="4">
    <source>
        <dbReference type="ARBA" id="ARBA00022525"/>
    </source>
</evidence>
<keyword evidence="6" id="KW-1015">Disulfide bond</keyword>
<dbReference type="InterPro" id="IPR045332">
    <property type="entry name" value="ARMET_N"/>
</dbReference>
<dbReference type="InterPro" id="IPR019345">
    <property type="entry name" value="ARMET_C"/>
</dbReference>
<evidence type="ECO:0000256" key="5">
    <source>
        <dbReference type="ARBA" id="ARBA00022729"/>
    </source>
</evidence>
<dbReference type="Pfam" id="PF20145">
    <property type="entry name" value="ARMET_N"/>
    <property type="match status" value="1"/>
</dbReference>
<dbReference type="AlphaFoldDB" id="A0A9W7EDF8"/>
<evidence type="ECO:0000256" key="3">
    <source>
        <dbReference type="ARBA" id="ARBA00014267"/>
    </source>
</evidence>
<proteinExistence type="inferred from homology"/>
<keyword evidence="12" id="KW-1185">Reference proteome</keyword>
<dbReference type="EMBL" id="BRXW01000652">
    <property type="protein sequence ID" value="GMH72313.1"/>
    <property type="molecule type" value="Genomic_DNA"/>
</dbReference>
<feature type="domain" description="ARMET N-terminal" evidence="10">
    <location>
        <begin position="22"/>
        <end position="110"/>
    </location>
</feature>
<evidence type="ECO:0000259" key="10">
    <source>
        <dbReference type="Pfam" id="PF20145"/>
    </source>
</evidence>
<dbReference type="Gene3D" id="1.10.225.10">
    <property type="entry name" value="Saposin-like"/>
    <property type="match status" value="1"/>
</dbReference>
<comment type="caution">
    <text evidence="11">The sequence shown here is derived from an EMBL/GenBank/DDBJ whole genome shotgun (WGS) entry which is preliminary data.</text>
</comment>
<dbReference type="InterPro" id="IPR036361">
    <property type="entry name" value="SAP_dom_sf"/>
</dbReference>
<keyword evidence="5 8" id="KW-0732">Signal</keyword>
<reference evidence="12" key="1">
    <citation type="journal article" date="2023" name="Commun. Biol.">
        <title>Genome analysis of Parmales, the sister group of diatoms, reveals the evolutionary specialization of diatoms from phago-mixotrophs to photoautotrophs.</title>
        <authorList>
            <person name="Ban H."/>
            <person name="Sato S."/>
            <person name="Yoshikawa S."/>
            <person name="Yamada K."/>
            <person name="Nakamura Y."/>
            <person name="Ichinomiya M."/>
            <person name="Sato N."/>
            <person name="Blanc-Mathieu R."/>
            <person name="Endo H."/>
            <person name="Kuwata A."/>
            <person name="Ogata H."/>
        </authorList>
    </citation>
    <scope>NUCLEOTIDE SEQUENCE [LARGE SCALE GENOMIC DNA]</scope>
    <source>
        <strain evidence="12">NIES 3700</strain>
    </source>
</reference>
<protein>
    <recommendedName>
        <fullName evidence="3">Mesencephalic astrocyte-derived neurotrophic factor homolog</fullName>
    </recommendedName>
    <alternativeName>
        <fullName evidence="7">MANF/CDNF-like protein</fullName>
    </alternativeName>
</protein>
<evidence type="ECO:0000313" key="11">
    <source>
        <dbReference type="EMBL" id="GMH72313.1"/>
    </source>
</evidence>
<evidence type="ECO:0000313" key="12">
    <source>
        <dbReference type="Proteomes" id="UP001165122"/>
    </source>
</evidence>
<accession>A0A9W7EDF8</accession>
<evidence type="ECO:0000256" key="8">
    <source>
        <dbReference type="SAM" id="SignalP"/>
    </source>
</evidence>
<dbReference type="OrthoDB" id="5597848at2759"/>
<comment type="subcellular location">
    <subcellularLocation>
        <location evidence="1">Secreted</location>
    </subcellularLocation>
</comment>
<evidence type="ECO:0000256" key="1">
    <source>
        <dbReference type="ARBA" id="ARBA00004613"/>
    </source>
</evidence>
<dbReference type="Proteomes" id="UP001165122">
    <property type="component" value="Unassembled WGS sequence"/>
</dbReference>
<evidence type="ECO:0000259" key="9">
    <source>
        <dbReference type="Pfam" id="PF10208"/>
    </source>
</evidence>
<dbReference type="InterPro" id="IPR045333">
    <property type="entry name" value="ARMET-like"/>
</dbReference>
<dbReference type="Pfam" id="PF10208">
    <property type="entry name" value="ARMET_C"/>
    <property type="match status" value="1"/>
</dbReference>
<dbReference type="PANTHER" id="PTHR12990:SF5">
    <property type="entry name" value="MESENCEPHALIC ASTROCYTE-DERIVED NEUROTROPHIC FACTOR HOMOLOG"/>
    <property type="match status" value="1"/>
</dbReference>
<feature type="domain" description="ARMET C-terminal" evidence="9">
    <location>
        <begin position="120"/>
        <end position="155"/>
    </location>
</feature>
<gene>
    <name evidence="11" type="ORF">TrLO_g5598</name>
</gene>
<dbReference type="SUPFAM" id="SSF68906">
    <property type="entry name" value="SAP domain"/>
    <property type="match status" value="1"/>
</dbReference>
<dbReference type="GO" id="GO:0005576">
    <property type="term" value="C:extracellular region"/>
    <property type="evidence" value="ECO:0007669"/>
    <property type="project" value="UniProtKB-SubCell"/>
</dbReference>
<comment type="similarity">
    <text evidence="2">Belongs to the ARMET family.</text>
</comment>
<evidence type="ECO:0000256" key="2">
    <source>
        <dbReference type="ARBA" id="ARBA00005617"/>
    </source>
</evidence>
<dbReference type="Gene3D" id="1.10.720.30">
    <property type="entry name" value="SAP domain"/>
    <property type="match status" value="1"/>
</dbReference>
<evidence type="ECO:0000256" key="6">
    <source>
        <dbReference type="ARBA" id="ARBA00023157"/>
    </source>
</evidence>
<dbReference type="PANTHER" id="PTHR12990">
    <property type="entry name" value="ARMET-LIKE PROTEIN"/>
    <property type="match status" value="1"/>
</dbReference>
<evidence type="ECO:0000256" key="7">
    <source>
        <dbReference type="ARBA" id="ARBA00032923"/>
    </source>
</evidence>
<organism evidence="11 12">
    <name type="scientific">Triparma laevis f. longispina</name>
    <dbReference type="NCBI Taxonomy" id="1714387"/>
    <lineage>
        <taxon>Eukaryota</taxon>
        <taxon>Sar</taxon>
        <taxon>Stramenopiles</taxon>
        <taxon>Ochrophyta</taxon>
        <taxon>Bolidophyceae</taxon>
        <taxon>Parmales</taxon>
        <taxon>Triparmaceae</taxon>
        <taxon>Triparma</taxon>
    </lineage>
</organism>
<sequence>MIRSTILLLIFSLLLATSLAGECEVCTKVIDDVRESMGEKKTWKSKPAVEAALDKYCKKKELGVREKKICYYLTPIKRDVAQPFSLGIPSSKVCKKLEKVNPEVCSVRFPVKTGNMEKKDYTKLRVKQLKQILADRGVECKGCAEKAEFVKRVTDTDHMEEL</sequence>
<keyword evidence="4" id="KW-0964">Secreted</keyword>